<reference evidence="1" key="2">
    <citation type="submission" date="2025-09" db="UniProtKB">
        <authorList>
            <consortium name="EnsemblPlants"/>
        </authorList>
    </citation>
    <scope>IDENTIFICATION</scope>
</reference>
<evidence type="ECO:0000313" key="1">
    <source>
        <dbReference type="EnsemblPlants" id="AVESA.00010b.r2.4CG1268040.1.CDS.1"/>
    </source>
</evidence>
<organism evidence="1 2">
    <name type="scientific">Avena sativa</name>
    <name type="common">Oat</name>
    <dbReference type="NCBI Taxonomy" id="4498"/>
    <lineage>
        <taxon>Eukaryota</taxon>
        <taxon>Viridiplantae</taxon>
        <taxon>Streptophyta</taxon>
        <taxon>Embryophyta</taxon>
        <taxon>Tracheophyta</taxon>
        <taxon>Spermatophyta</taxon>
        <taxon>Magnoliopsida</taxon>
        <taxon>Liliopsida</taxon>
        <taxon>Poales</taxon>
        <taxon>Poaceae</taxon>
        <taxon>BOP clade</taxon>
        <taxon>Pooideae</taxon>
        <taxon>Poodae</taxon>
        <taxon>Poeae</taxon>
        <taxon>Poeae Chloroplast Group 1 (Aveneae type)</taxon>
        <taxon>Aveninae</taxon>
        <taxon>Avena</taxon>
    </lineage>
</organism>
<evidence type="ECO:0000313" key="2">
    <source>
        <dbReference type="Proteomes" id="UP001732700"/>
    </source>
</evidence>
<proteinExistence type="predicted"/>
<reference evidence="1" key="1">
    <citation type="submission" date="2021-05" db="EMBL/GenBank/DDBJ databases">
        <authorList>
            <person name="Scholz U."/>
            <person name="Mascher M."/>
            <person name="Fiebig A."/>
        </authorList>
    </citation>
    <scope>NUCLEOTIDE SEQUENCE [LARGE SCALE GENOMIC DNA]</scope>
</reference>
<protein>
    <submittedName>
        <fullName evidence="1">Uncharacterized protein</fullName>
    </submittedName>
</protein>
<accession>A0ACD5WSN9</accession>
<dbReference type="EnsemblPlants" id="AVESA.00010b.r2.4CG1268040.1">
    <property type="protein sequence ID" value="AVESA.00010b.r2.4CG1268040.1.CDS.1"/>
    <property type="gene ID" value="AVESA.00010b.r2.4CG1268040"/>
</dbReference>
<sequence>MSKSLSEAEPCPGRILLDAGGGFAVGVLGGSVFHFIKGSYNSPHGARFTGGMQALRMNAPLVGGSLAVWGGIFSTFNCAAVYVRQKEDPWNSIFSGAATGGLLAGRRGLRAAGRSALFGGAILALIEGMGIVANRVLAAQAEQNRPAIHDPSSAAIANRLQAAQLDLPQVDDPILFAGVTNRVVDYPDLAAAVADRVHAAHQNQSPVDDPAFAAGGGDFKGSGDGPFGKKVEETK</sequence>
<dbReference type="Proteomes" id="UP001732700">
    <property type="component" value="Chromosome 4C"/>
</dbReference>
<name>A0ACD5WSN9_AVESA</name>
<keyword evidence="2" id="KW-1185">Reference proteome</keyword>